<dbReference type="RefSeq" id="WP_111739157.1">
    <property type="nucleotide sequence ID" value="NZ_LR698987.1"/>
</dbReference>
<sequence length="111" mass="12968">MAYQRSRRLRKKMRIDEFQEIGFIVTWSFPEGTAIEQVDATIDQFIGEVFEKHDLSFEGGGYLQWEGLVCLQKIGKCTEEHRGLVSNWLEDKGMIDVRVGELMDINYFDVE</sequence>
<proteinExistence type="predicted"/>
<dbReference type="OrthoDB" id="9114861at2"/>
<dbReference type="Proteomes" id="UP000249005">
    <property type="component" value="Chromosome 1"/>
</dbReference>
<evidence type="ECO:0000313" key="2">
    <source>
        <dbReference type="Proteomes" id="UP000249005"/>
    </source>
</evidence>
<keyword evidence="2" id="KW-1185">Reference proteome</keyword>
<dbReference type="KEGG" id="lri:NCTC12151_00510"/>
<gene>
    <name evidence="1" type="ORF">NCTC12151_00510</name>
</gene>
<dbReference type="PANTHER" id="PTHR38778:SF1">
    <property type="entry name" value="CYTOPLASMIC PROTEIN"/>
    <property type="match status" value="1"/>
</dbReference>
<dbReference type="GO" id="GO:0005829">
    <property type="term" value="C:cytosol"/>
    <property type="evidence" value="ECO:0007669"/>
    <property type="project" value="TreeGrafter"/>
</dbReference>
<name>A0A2X4XGB7_9GAMM</name>
<dbReference type="InterPro" id="IPR007416">
    <property type="entry name" value="YggL_50S_bp"/>
</dbReference>
<reference evidence="1 2" key="1">
    <citation type="submission" date="2018-06" db="EMBL/GenBank/DDBJ databases">
        <authorList>
            <consortium name="Pathogen Informatics"/>
            <person name="Doyle S."/>
        </authorList>
    </citation>
    <scope>NUCLEOTIDE SEQUENCE [LARGE SCALE GENOMIC DNA]</scope>
    <source>
        <strain evidence="1 2">NCTC12151</strain>
    </source>
</reference>
<dbReference type="EMBL" id="LS483470">
    <property type="protein sequence ID" value="SQI35694.1"/>
    <property type="molecule type" value="Genomic_DNA"/>
</dbReference>
<dbReference type="AlphaFoldDB" id="A0A2X4XGB7"/>
<protein>
    <submittedName>
        <fullName evidence="1">Uncharacterized protein conserved in bacteria</fullName>
    </submittedName>
</protein>
<evidence type="ECO:0000313" key="1">
    <source>
        <dbReference type="EMBL" id="SQI35694.1"/>
    </source>
</evidence>
<accession>A0A2X4XGB7</accession>
<dbReference type="Pfam" id="PF04320">
    <property type="entry name" value="YggL_50S_bp"/>
    <property type="match status" value="1"/>
</dbReference>
<dbReference type="NCBIfam" id="NF008685">
    <property type="entry name" value="PRK11702.1"/>
    <property type="match status" value="1"/>
</dbReference>
<dbReference type="PANTHER" id="PTHR38778">
    <property type="entry name" value="CYTOPLASMIC PROTEIN-RELATED"/>
    <property type="match status" value="1"/>
</dbReference>
<organism evidence="1 2">
    <name type="scientific">Leminorella richardii</name>
    <dbReference type="NCBI Taxonomy" id="158841"/>
    <lineage>
        <taxon>Bacteria</taxon>
        <taxon>Pseudomonadati</taxon>
        <taxon>Pseudomonadota</taxon>
        <taxon>Gammaproteobacteria</taxon>
        <taxon>Enterobacterales</taxon>
        <taxon>Budviciaceae</taxon>
        <taxon>Leminorella</taxon>
    </lineage>
</organism>